<reference evidence="3" key="1">
    <citation type="journal article" date="2004" name="Plant Cell">
        <title>Composition and structure of the centromeric region of rice chromosome 8.</title>
        <authorList>
            <person name="Wu J."/>
            <person name="Yamagata H."/>
            <person name="Hayashi-Tsugane M."/>
            <person name="Hijishita S."/>
            <person name="Fujisawa M."/>
            <person name="Shibata M."/>
            <person name="Itoh Y."/>
            <person name="Nakamura M."/>
            <person name="Sakaguchi M."/>
            <person name="Yoshihara R."/>
            <person name="Kobayashi H."/>
            <person name="Itoh K."/>
            <person name="Karasawa W."/>
            <person name="Yamamoto M."/>
            <person name="Saji S."/>
            <person name="Katagiri S."/>
            <person name="Kanamori H."/>
            <person name="Namiki N."/>
            <person name="Katayose Y."/>
            <person name="Matsumoto T."/>
            <person name="Sasaki T."/>
        </authorList>
    </citation>
    <scope>NUCLEOTIDE SEQUENCE</scope>
</reference>
<feature type="region of interest" description="Disordered" evidence="1">
    <location>
        <begin position="135"/>
        <end position="197"/>
    </location>
</feature>
<feature type="compositionally biased region" description="Basic residues" evidence="1">
    <location>
        <begin position="170"/>
        <end position="186"/>
    </location>
</feature>
<evidence type="ECO:0000313" key="2">
    <source>
        <dbReference type="EMBL" id="BAD30719.1"/>
    </source>
</evidence>
<feature type="compositionally biased region" description="Low complexity" evidence="1">
    <location>
        <begin position="67"/>
        <end position="78"/>
    </location>
</feature>
<name>Q69PQ0_ORYSJ</name>
<evidence type="ECO:0000256" key="1">
    <source>
        <dbReference type="SAM" id="MobiDB-lite"/>
    </source>
</evidence>
<sequence>MVEDGEAGDQRVGAGLEHIEKDLVLLLARSPAVRQFPLVKQCRTTFAVPPRGAAAAFSPLREHGEHSPPSSSVSPSLPALCRATATGGRPSKPPPLFAAARPGRSWPHPCPGYPARGCPWTTLVVSVHGAAPAAVDHVHRRGSSRPSRLPPLSGSPTGGAHLSGPSPSSSRRRARNRCARNRRRVHASASFGPRSPPHRAVAAIGFAWPRSTPSTPLSSRSVAGEPFPSCDGEGCHVVPVAVRRVSTSLRRSSSPDAAVPSGEDSFSFPLLPRFPGRRRRPRSPSPLVVAAVHCRRFRVAFAPSPPPPDAVAGNATRACRRR</sequence>
<dbReference type="AlphaFoldDB" id="Q69PQ0"/>
<dbReference type="EMBL" id="AP004561">
    <property type="protein sequence ID" value="BAD30719.1"/>
    <property type="molecule type" value="Genomic_DNA"/>
</dbReference>
<dbReference type="Proteomes" id="UP000000763">
    <property type="component" value="Chromosome 8"/>
</dbReference>
<reference evidence="4" key="3">
    <citation type="journal article" date="2008" name="Nucleic Acids Res.">
        <title>The rice annotation project database (RAP-DB): 2008 update.</title>
        <authorList>
            <consortium name="The rice annotation project (RAP)"/>
        </authorList>
    </citation>
    <scope>GENOME REANNOTATION</scope>
    <source>
        <strain evidence="4">cv. Nipponbare</strain>
    </source>
</reference>
<gene>
    <name evidence="3" type="primary">P0406D01.134</name>
    <name evidence="2" type="synonym">P0465H09.111</name>
</gene>
<organism evidence="3">
    <name type="scientific">Oryza sativa subsp. japonica</name>
    <name type="common">Rice</name>
    <dbReference type="NCBI Taxonomy" id="39947"/>
    <lineage>
        <taxon>Eukaryota</taxon>
        <taxon>Viridiplantae</taxon>
        <taxon>Streptophyta</taxon>
        <taxon>Embryophyta</taxon>
        <taxon>Tracheophyta</taxon>
        <taxon>Spermatophyta</taxon>
        <taxon>Magnoliopsida</taxon>
        <taxon>Liliopsida</taxon>
        <taxon>Poales</taxon>
        <taxon>Poaceae</taxon>
        <taxon>BOP clade</taxon>
        <taxon>Oryzoideae</taxon>
        <taxon>Oryzeae</taxon>
        <taxon>Oryzinae</taxon>
        <taxon>Oryza</taxon>
        <taxon>Oryza sativa</taxon>
    </lineage>
</organism>
<protein>
    <submittedName>
        <fullName evidence="3">Uncharacterized protein</fullName>
    </submittedName>
</protein>
<feature type="region of interest" description="Disordered" evidence="1">
    <location>
        <begin position="303"/>
        <end position="322"/>
    </location>
</feature>
<feature type="compositionally biased region" description="Low complexity" evidence="1">
    <location>
        <begin position="144"/>
        <end position="169"/>
    </location>
</feature>
<reference evidence="4" key="2">
    <citation type="journal article" date="2005" name="Nature">
        <title>The map-based sequence of the rice genome.</title>
        <authorList>
            <consortium name="International rice genome sequencing project (IRGSP)"/>
            <person name="Matsumoto T."/>
            <person name="Wu J."/>
            <person name="Kanamori H."/>
            <person name="Katayose Y."/>
            <person name="Fujisawa M."/>
            <person name="Namiki N."/>
            <person name="Mizuno H."/>
            <person name="Yamamoto K."/>
            <person name="Antonio B.A."/>
            <person name="Baba T."/>
            <person name="Sakata K."/>
            <person name="Nagamura Y."/>
            <person name="Aoki H."/>
            <person name="Arikawa K."/>
            <person name="Arita K."/>
            <person name="Bito T."/>
            <person name="Chiden Y."/>
            <person name="Fujitsuka N."/>
            <person name="Fukunaka R."/>
            <person name="Hamada M."/>
            <person name="Harada C."/>
            <person name="Hayashi A."/>
            <person name="Hijishita S."/>
            <person name="Honda M."/>
            <person name="Hosokawa S."/>
            <person name="Ichikawa Y."/>
            <person name="Idonuma A."/>
            <person name="Iijima M."/>
            <person name="Ikeda M."/>
            <person name="Ikeno M."/>
            <person name="Ito K."/>
            <person name="Ito S."/>
            <person name="Ito T."/>
            <person name="Ito Y."/>
            <person name="Ito Y."/>
            <person name="Iwabuchi A."/>
            <person name="Kamiya K."/>
            <person name="Karasawa W."/>
            <person name="Kurita K."/>
            <person name="Katagiri S."/>
            <person name="Kikuta A."/>
            <person name="Kobayashi H."/>
            <person name="Kobayashi N."/>
            <person name="Machita K."/>
            <person name="Maehara T."/>
            <person name="Masukawa M."/>
            <person name="Mizubayashi T."/>
            <person name="Mukai Y."/>
            <person name="Nagasaki H."/>
            <person name="Nagata Y."/>
            <person name="Naito S."/>
            <person name="Nakashima M."/>
            <person name="Nakama Y."/>
            <person name="Nakamichi Y."/>
            <person name="Nakamura M."/>
            <person name="Meguro A."/>
            <person name="Negishi M."/>
            <person name="Ohta I."/>
            <person name="Ohta T."/>
            <person name="Okamoto M."/>
            <person name="Ono N."/>
            <person name="Saji S."/>
            <person name="Sakaguchi M."/>
            <person name="Sakai K."/>
            <person name="Shibata M."/>
            <person name="Shimokawa T."/>
            <person name="Song J."/>
            <person name="Takazaki Y."/>
            <person name="Terasawa K."/>
            <person name="Tsugane M."/>
            <person name="Tsuji K."/>
            <person name="Ueda S."/>
            <person name="Waki K."/>
            <person name="Yamagata H."/>
            <person name="Yamamoto M."/>
            <person name="Yamamoto S."/>
            <person name="Yamane H."/>
            <person name="Yoshiki S."/>
            <person name="Yoshihara R."/>
            <person name="Yukawa K."/>
            <person name="Zhong H."/>
            <person name="Yano M."/>
            <person name="Yuan Q."/>
            <person name="Ouyang S."/>
            <person name="Liu J."/>
            <person name="Jones K.M."/>
            <person name="Gansberger K."/>
            <person name="Moffat K."/>
            <person name="Hill J."/>
            <person name="Bera J."/>
            <person name="Fadrosh D."/>
            <person name="Jin S."/>
            <person name="Johri S."/>
            <person name="Kim M."/>
            <person name="Overton L."/>
            <person name="Reardon M."/>
            <person name="Tsitrin T."/>
            <person name="Vuong H."/>
            <person name="Weaver B."/>
            <person name="Ciecko A."/>
            <person name="Tallon L."/>
            <person name="Jackson J."/>
            <person name="Pai G."/>
            <person name="Aken S.V."/>
            <person name="Utterback T."/>
            <person name="Reidmuller S."/>
            <person name="Feldblyum T."/>
            <person name="Hsiao J."/>
            <person name="Zismann V."/>
            <person name="Iobst S."/>
            <person name="de Vazeille A.R."/>
            <person name="Buell C.R."/>
            <person name="Ying K."/>
            <person name="Li Y."/>
            <person name="Lu T."/>
            <person name="Huang Y."/>
            <person name="Zhao Q."/>
            <person name="Feng Q."/>
            <person name="Zhang L."/>
            <person name="Zhu J."/>
            <person name="Weng Q."/>
            <person name="Mu J."/>
            <person name="Lu Y."/>
            <person name="Fan D."/>
            <person name="Liu Y."/>
            <person name="Guan J."/>
            <person name="Zhang Y."/>
            <person name="Yu S."/>
            <person name="Liu X."/>
            <person name="Zhang Y."/>
            <person name="Hong G."/>
            <person name="Han B."/>
            <person name="Choisne N."/>
            <person name="Demange N."/>
            <person name="Orjeda G."/>
            <person name="Samain S."/>
            <person name="Cattolico L."/>
            <person name="Pelletier E."/>
            <person name="Couloux A."/>
            <person name="Segurens B."/>
            <person name="Wincker P."/>
            <person name="D'Hont A."/>
            <person name="Scarpelli C."/>
            <person name="Weissenbach J."/>
            <person name="Salanoubat M."/>
            <person name="Quetier F."/>
            <person name="Yu Y."/>
            <person name="Kim H.R."/>
            <person name="Rambo T."/>
            <person name="Currie J."/>
            <person name="Collura K."/>
            <person name="Luo M."/>
            <person name="Yang T."/>
            <person name="Ammiraju J.S.S."/>
            <person name="Engler F."/>
            <person name="Soderlund C."/>
            <person name="Wing R.A."/>
            <person name="Palmer L.E."/>
            <person name="de la Bastide M."/>
            <person name="Spiegel L."/>
            <person name="Nascimento L."/>
            <person name="Zutavern T."/>
            <person name="O'Shaughnessy A."/>
            <person name="Dike S."/>
            <person name="Dedhia N."/>
            <person name="Preston R."/>
            <person name="Balija V."/>
            <person name="McCombie W.R."/>
            <person name="Chow T."/>
            <person name="Chen H."/>
            <person name="Chung M."/>
            <person name="Chen C."/>
            <person name="Shaw J."/>
            <person name="Wu H."/>
            <person name="Hsiao K."/>
            <person name="Chao Y."/>
            <person name="Chu M."/>
            <person name="Cheng C."/>
            <person name="Hour A."/>
            <person name="Lee P."/>
            <person name="Lin S."/>
            <person name="Lin Y."/>
            <person name="Liou J."/>
            <person name="Liu S."/>
            <person name="Hsing Y."/>
            <person name="Raghuvanshi S."/>
            <person name="Mohanty A."/>
            <person name="Bharti A.K."/>
            <person name="Gaur A."/>
            <person name="Gupta V."/>
            <person name="Kumar D."/>
            <person name="Ravi V."/>
            <person name="Vij S."/>
            <person name="Kapur A."/>
            <person name="Khurana P."/>
            <person name="Khurana P."/>
            <person name="Khurana J.P."/>
            <person name="Tyagi A.K."/>
            <person name="Gaikwad K."/>
            <person name="Singh A."/>
            <person name="Dalal V."/>
            <person name="Srivastava S."/>
            <person name="Dixit A."/>
            <person name="Pal A.K."/>
            <person name="Ghazi I.A."/>
            <person name="Yadav M."/>
            <person name="Pandit A."/>
            <person name="Bhargava A."/>
            <person name="Sureshbabu K."/>
            <person name="Batra K."/>
            <person name="Sharma T.R."/>
            <person name="Mohapatra T."/>
            <person name="Singh N.K."/>
            <person name="Messing J."/>
            <person name="Nelson A.B."/>
            <person name="Fuks G."/>
            <person name="Kavchok S."/>
            <person name="Keizer G."/>
            <person name="Linton E."/>
            <person name="Llaca V."/>
            <person name="Song R."/>
            <person name="Tanyolac B."/>
            <person name="Young S."/>
            <person name="Ho-Il K."/>
            <person name="Hahn J.H."/>
            <person name="Sangsakoo G."/>
            <person name="Vanavichit A."/>
            <person name="de Mattos Luiz.A.T."/>
            <person name="Zimmer P.D."/>
            <person name="Malone G."/>
            <person name="Dellagostin O."/>
            <person name="de Oliveira A.C."/>
            <person name="Bevan M."/>
            <person name="Bancroft I."/>
            <person name="Minx P."/>
            <person name="Cordum H."/>
            <person name="Wilson R."/>
            <person name="Cheng Z."/>
            <person name="Jin W."/>
            <person name="Jiang J."/>
            <person name="Leong S.A."/>
            <person name="Iwama H."/>
            <person name="Gojobori T."/>
            <person name="Itoh T."/>
            <person name="Niimura Y."/>
            <person name="Fujii Y."/>
            <person name="Habara T."/>
            <person name="Sakai H."/>
            <person name="Sato Y."/>
            <person name="Wilson G."/>
            <person name="Kumar K."/>
            <person name="McCouch S."/>
            <person name="Juretic N."/>
            <person name="Hoen D."/>
            <person name="Wright S."/>
            <person name="Bruskiewich R."/>
            <person name="Bureau T."/>
            <person name="Miyao A."/>
            <person name="Hirochika H."/>
            <person name="Nishikawa T."/>
            <person name="Kadowaki K."/>
            <person name="Sugiura M."/>
            <person name="Burr B."/>
            <person name="Sasaki T."/>
        </authorList>
    </citation>
    <scope>NUCLEOTIDE SEQUENCE [LARGE SCALE GENOMIC DNA]</scope>
    <source>
        <strain evidence="4">cv. Nipponbare</strain>
    </source>
</reference>
<accession>Q69PQ0</accession>
<feature type="region of interest" description="Disordered" evidence="1">
    <location>
        <begin position="60"/>
        <end position="100"/>
    </location>
</feature>
<proteinExistence type="predicted"/>
<dbReference type="EMBL" id="AP005498">
    <property type="protein sequence ID" value="BAD31512.1"/>
    <property type="molecule type" value="Genomic_DNA"/>
</dbReference>
<evidence type="ECO:0000313" key="4">
    <source>
        <dbReference type="Proteomes" id="UP000000763"/>
    </source>
</evidence>
<evidence type="ECO:0000313" key="3">
    <source>
        <dbReference type="EMBL" id="BAD31512.1"/>
    </source>
</evidence>